<dbReference type="InterPro" id="IPR023214">
    <property type="entry name" value="HAD_sf"/>
</dbReference>
<dbReference type="SFLD" id="SFLDF00027">
    <property type="entry name" value="p-type_atpase"/>
    <property type="match status" value="1"/>
</dbReference>
<accession>A0A5E4N2U7</accession>
<sequence length="1229" mass="139058">MASNENCPTGGTGAVFKHNGFNTNNNNNNPKKKEPIIKDNALLNADEDDEMEIYGYKRSGPMTVFIWILYVFTLGFVRLLFHWWPHWVVYAMFKRCPLNEAERVLIVDKYEGMYKSYFVRPIKNVSIKIINNDKVLQNSKIDNLDSVQIEDIRKSSEIKSIRIHLNDGSCQDVSEIRTIEIKKICYVWCDNQGKFQKLVGLDRGLTTAQLHTFKGYSTQEQFIRKVIYGQNKIDVPTQSILTLICLEVLNPLYIFQVFSLIVWFAEGYVYYLIAIVVMSVFGITSSVLQTRENQKTLLETVNTLDKVTVCRNMGGPNSEAIYEDISTTELVPGDIIVIPKTGFEVPCDIALLCGTCIVNESMLTGESVPVIKTALPSINLLYNEREDANHTLFSGTKILQARYFSDRKVHGVVLRTGYLTAKGSLVRSILYPPPADFRFDKDTYRFIWILASVAICGSIYTAIAKASRGLTVFDILVKSLDLFTISIPPALPAAMTVGKLYALRRLQKHQLSCMNTRVINVCGSIDCICFDKTGTLTEDGLDMWGVVPVENNEELGEPVRDVTTLSNNHSLKLGMVTCHSLTLLNSTISGDPLDIKMFESTGWDLEELEVSDTSKFDVLVPSIVRNPSTTENEKAMEIGLIHQFHFSSSLQRMSMITKTIGDPRFIVYTKGSPEMIQSLCIPNTVPNMTNTILRGYTEEGYRVIALAHKVLQDCNFVQIPKLRREEVECDLTFAGLVILENRLKDQTTPVIKELQGADMKIIMVTGDNILTAVSVAKECGIVLPSTTVVDVLTDESQDCNPKIFYTASGITLPMRMMVENYDSNKNDLEARVSGEYRFAMTGRTWEIIRDKFPILLPRMLVKGAIFARMTSEQKQQLIQELQHIGYHVAMCGDGANDCGALRAAHVGVSLSEAESSVASPFTSHVANISCMPRIIREGRAALVTSFGIFKFMVLYSLLEFTSTFILYSIDSNLTDFEFLFIDIGLVVNFMFFFGRNEAFQGSLFKKPPLTRLLSFIPLFSMITNLAVLTLTQILSVYLVKQFPWFKPFDYTHPKEYSSYENYAVYSVSQFQYIILALIFSYGKPYREPINKNMVFFCSLIIMTVVCLYITLFPTHWLKELLQLKFPPTIEFPMIVVALALANCVLCLGIEYFVVDYLLTKKLKFDSYESNNELIYQSVKAELESSPGWPPICKHQPMILSSSLECMRKTEIDTEHFERQERVKTTVTKL</sequence>
<dbReference type="SFLD" id="SFLDG00002">
    <property type="entry name" value="C1.7:_P-type_atpase_like"/>
    <property type="match status" value="1"/>
</dbReference>
<evidence type="ECO:0000256" key="1">
    <source>
        <dbReference type="ARBA" id="ARBA00004107"/>
    </source>
</evidence>
<dbReference type="InterPro" id="IPR001757">
    <property type="entry name" value="P_typ_ATPase"/>
</dbReference>
<dbReference type="EC" id="7.2.2.-" evidence="14"/>
<evidence type="ECO:0000256" key="4">
    <source>
        <dbReference type="ARBA" id="ARBA00022692"/>
    </source>
</evidence>
<dbReference type="FunFam" id="3.40.1110.10:FF:000026">
    <property type="entry name" value="Cation-transporting ATPase"/>
    <property type="match status" value="1"/>
</dbReference>
<dbReference type="GO" id="GO:0006874">
    <property type="term" value="P:intracellular calcium ion homeostasis"/>
    <property type="evidence" value="ECO:0007669"/>
    <property type="project" value="TreeGrafter"/>
</dbReference>
<evidence type="ECO:0000313" key="18">
    <source>
        <dbReference type="Proteomes" id="UP000325440"/>
    </source>
</evidence>
<feature type="domain" description="P-type ATPase A" evidence="15">
    <location>
        <begin position="322"/>
        <end position="429"/>
    </location>
</feature>
<feature type="transmembrane region" description="Helical" evidence="14">
    <location>
        <begin position="1062"/>
        <end position="1081"/>
    </location>
</feature>
<dbReference type="PROSITE" id="PS00154">
    <property type="entry name" value="ATPASE_E1_E2"/>
    <property type="match status" value="1"/>
</dbReference>
<evidence type="ECO:0000256" key="14">
    <source>
        <dbReference type="RuleBase" id="RU362082"/>
    </source>
</evidence>
<dbReference type="GO" id="GO:0046872">
    <property type="term" value="F:metal ion binding"/>
    <property type="evidence" value="ECO:0007669"/>
    <property type="project" value="UniProtKB-UniRule"/>
</dbReference>
<evidence type="ECO:0000256" key="11">
    <source>
        <dbReference type="ARBA" id="ARBA00022989"/>
    </source>
</evidence>
<evidence type="ECO:0000256" key="13">
    <source>
        <dbReference type="ARBA" id="ARBA00049360"/>
    </source>
</evidence>
<comment type="similarity">
    <text evidence="2 14">Belongs to the cation transport ATPase (P-type) (TC 3.A.3) family. Type V subfamily.</text>
</comment>
<dbReference type="InterPro" id="IPR044492">
    <property type="entry name" value="P_typ_ATPase_HD_dom"/>
</dbReference>
<dbReference type="PANTHER" id="PTHR45630">
    <property type="entry name" value="CATION-TRANSPORTING ATPASE-RELATED"/>
    <property type="match status" value="1"/>
</dbReference>
<dbReference type="GO" id="GO:0005524">
    <property type="term" value="F:ATP binding"/>
    <property type="evidence" value="ECO:0007669"/>
    <property type="project" value="UniProtKB-UniRule"/>
</dbReference>
<dbReference type="NCBIfam" id="TIGR01657">
    <property type="entry name" value="P-ATPase-V"/>
    <property type="match status" value="1"/>
</dbReference>
<protein>
    <recommendedName>
        <fullName evidence="14">Cation-transporting ATPase</fullName>
        <ecNumber evidence="14">7.2.2.-</ecNumber>
    </recommendedName>
</protein>
<evidence type="ECO:0000256" key="3">
    <source>
        <dbReference type="ARBA" id="ARBA00022553"/>
    </source>
</evidence>
<feature type="transmembrane region" description="Helical" evidence="14">
    <location>
        <begin position="240"/>
        <end position="262"/>
    </location>
</feature>
<dbReference type="SUPFAM" id="SSF81653">
    <property type="entry name" value="Calcium ATPase, transduction domain A"/>
    <property type="match status" value="1"/>
</dbReference>
<evidence type="ECO:0000256" key="9">
    <source>
        <dbReference type="ARBA" id="ARBA00022842"/>
    </source>
</evidence>
<feature type="transmembrane region" description="Helical" evidence="14">
    <location>
        <begin position="1093"/>
        <end position="1111"/>
    </location>
</feature>
<dbReference type="InterPro" id="IPR023298">
    <property type="entry name" value="ATPase_P-typ_TM_dom_sf"/>
</dbReference>
<keyword evidence="10 14" id="KW-1278">Translocase</keyword>
<dbReference type="InterPro" id="IPR059000">
    <property type="entry name" value="ATPase_P-type_domA"/>
</dbReference>
<keyword evidence="7" id="KW-0967">Endosome</keyword>
<organism evidence="17 18">
    <name type="scientific">Cinara cedri</name>
    <dbReference type="NCBI Taxonomy" id="506608"/>
    <lineage>
        <taxon>Eukaryota</taxon>
        <taxon>Metazoa</taxon>
        <taxon>Ecdysozoa</taxon>
        <taxon>Arthropoda</taxon>
        <taxon>Hexapoda</taxon>
        <taxon>Insecta</taxon>
        <taxon>Pterygota</taxon>
        <taxon>Neoptera</taxon>
        <taxon>Paraneoptera</taxon>
        <taxon>Hemiptera</taxon>
        <taxon>Sternorrhyncha</taxon>
        <taxon>Aphidomorpha</taxon>
        <taxon>Aphidoidea</taxon>
        <taxon>Aphididae</taxon>
        <taxon>Lachninae</taxon>
        <taxon>Cinara</taxon>
    </lineage>
</organism>
<feature type="transmembrane region" description="Helical" evidence="14">
    <location>
        <begin position="446"/>
        <end position="463"/>
    </location>
</feature>
<keyword evidence="6 14" id="KW-0547">Nucleotide-binding</keyword>
<dbReference type="Proteomes" id="UP000325440">
    <property type="component" value="Unassembled WGS sequence"/>
</dbReference>
<dbReference type="PRINTS" id="PR00119">
    <property type="entry name" value="CATATPASE"/>
</dbReference>
<evidence type="ECO:0000256" key="10">
    <source>
        <dbReference type="ARBA" id="ARBA00022967"/>
    </source>
</evidence>
<dbReference type="Gene3D" id="2.70.150.10">
    <property type="entry name" value="Calcium-transporting ATPase, cytoplasmic transduction domain A"/>
    <property type="match status" value="1"/>
</dbReference>
<keyword evidence="11 14" id="KW-1133">Transmembrane helix</keyword>
<evidence type="ECO:0000256" key="5">
    <source>
        <dbReference type="ARBA" id="ARBA00022723"/>
    </source>
</evidence>
<dbReference type="GO" id="GO:0140358">
    <property type="term" value="F:P-type transmembrane transporter activity"/>
    <property type="evidence" value="ECO:0007669"/>
    <property type="project" value="InterPro"/>
</dbReference>
<dbReference type="InterPro" id="IPR018303">
    <property type="entry name" value="ATPase_P-typ_P_site"/>
</dbReference>
<keyword evidence="18" id="KW-1185">Reference proteome</keyword>
<proteinExistence type="inferred from homology"/>
<reference evidence="17 18" key="1">
    <citation type="submission" date="2019-08" db="EMBL/GenBank/DDBJ databases">
        <authorList>
            <person name="Alioto T."/>
            <person name="Alioto T."/>
            <person name="Gomez Garrido J."/>
        </authorList>
    </citation>
    <scope>NUCLEOTIDE SEQUENCE [LARGE SCALE GENOMIC DNA]</scope>
</reference>
<feature type="domain" description="P5B-type ATPase N-terminal" evidence="16">
    <location>
        <begin position="47"/>
        <end position="188"/>
    </location>
</feature>
<comment type="catalytic activity">
    <reaction evidence="13 14">
        <text>ATP + H2O = ADP + phosphate + H(+)</text>
        <dbReference type="Rhea" id="RHEA:13065"/>
        <dbReference type="ChEBI" id="CHEBI:15377"/>
        <dbReference type="ChEBI" id="CHEBI:15378"/>
        <dbReference type="ChEBI" id="CHEBI:30616"/>
        <dbReference type="ChEBI" id="CHEBI:43474"/>
        <dbReference type="ChEBI" id="CHEBI:456216"/>
    </reaction>
</comment>
<dbReference type="NCBIfam" id="TIGR01494">
    <property type="entry name" value="ATPase_P-type"/>
    <property type="match status" value="2"/>
</dbReference>
<dbReference type="Gene3D" id="3.40.1110.10">
    <property type="entry name" value="Calcium-transporting ATPase, cytoplasmic domain N"/>
    <property type="match status" value="1"/>
</dbReference>
<evidence type="ECO:0000256" key="8">
    <source>
        <dbReference type="ARBA" id="ARBA00022840"/>
    </source>
</evidence>
<evidence type="ECO:0000313" key="17">
    <source>
        <dbReference type="EMBL" id="VVC37426.1"/>
    </source>
</evidence>
<feature type="transmembrane region" description="Helical" evidence="14">
    <location>
        <begin position="1015"/>
        <end position="1039"/>
    </location>
</feature>
<evidence type="ECO:0000259" key="15">
    <source>
        <dbReference type="Pfam" id="PF00122"/>
    </source>
</evidence>
<dbReference type="EMBL" id="CABPRJ010001447">
    <property type="protein sequence ID" value="VVC37426.1"/>
    <property type="molecule type" value="Genomic_DNA"/>
</dbReference>
<dbReference type="Pfam" id="PF12409">
    <property type="entry name" value="P5-ATPase"/>
    <property type="match status" value="1"/>
</dbReference>
<dbReference type="Pfam" id="PF13246">
    <property type="entry name" value="Cation_ATPase"/>
    <property type="match status" value="1"/>
</dbReference>
<dbReference type="PANTHER" id="PTHR45630:SF8">
    <property type="entry name" value="CATION-TRANSPORTING ATPASE"/>
    <property type="match status" value="1"/>
</dbReference>
<feature type="transmembrane region" description="Helical" evidence="14">
    <location>
        <begin position="64"/>
        <end position="84"/>
    </location>
</feature>
<evidence type="ECO:0000256" key="12">
    <source>
        <dbReference type="ARBA" id="ARBA00023136"/>
    </source>
</evidence>
<dbReference type="InterPro" id="IPR008250">
    <property type="entry name" value="ATPase_P-typ_transduc_dom_A_sf"/>
</dbReference>
<gene>
    <name evidence="17" type="ORF">CINCED_3A005001</name>
</gene>
<keyword evidence="8 14" id="KW-0067">ATP-binding</keyword>
<feature type="transmembrane region" description="Helical" evidence="14">
    <location>
        <begin position="1131"/>
        <end position="1154"/>
    </location>
</feature>
<dbReference type="GO" id="GO:0019829">
    <property type="term" value="F:ATPase-coupled monoatomic cation transmembrane transporter activity"/>
    <property type="evidence" value="ECO:0007669"/>
    <property type="project" value="UniProtKB-UniRule"/>
</dbReference>
<keyword evidence="5 14" id="KW-0479">Metal-binding</keyword>
<dbReference type="Gene3D" id="1.20.1110.10">
    <property type="entry name" value="Calcium-transporting ATPase, transmembrane domain"/>
    <property type="match status" value="1"/>
</dbReference>
<dbReference type="InterPro" id="IPR023299">
    <property type="entry name" value="ATPase_P-typ_cyto_dom_N"/>
</dbReference>
<dbReference type="Pfam" id="PF00122">
    <property type="entry name" value="E1-E2_ATPase"/>
    <property type="match status" value="1"/>
</dbReference>
<dbReference type="SFLD" id="SFLDS00003">
    <property type="entry name" value="Haloacid_Dehalogenase"/>
    <property type="match status" value="1"/>
</dbReference>
<name>A0A5E4N2U7_9HEMI</name>
<dbReference type="AlphaFoldDB" id="A0A5E4N2U7"/>
<feature type="transmembrane region" description="Helical" evidence="14">
    <location>
        <begin position="268"/>
        <end position="288"/>
    </location>
</feature>
<feature type="transmembrane region" description="Helical" evidence="14">
    <location>
        <begin position="940"/>
        <end position="958"/>
    </location>
</feature>
<dbReference type="SUPFAM" id="SSF56784">
    <property type="entry name" value="HAD-like"/>
    <property type="match status" value="1"/>
</dbReference>
<dbReference type="Gene3D" id="3.40.50.1000">
    <property type="entry name" value="HAD superfamily/HAD-like"/>
    <property type="match status" value="1"/>
</dbReference>
<dbReference type="SUPFAM" id="SSF81665">
    <property type="entry name" value="Calcium ATPase, transmembrane domain M"/>
    <property type="match status" value="1"/>
</dbReference>
<dbReference type="FunFam" id="3.40.50.1000:FF:000068">
    <property type="entry name" value="Cation-transporting ATPase"/>
    <property type="match status" value="1"/>
</dbReference>
<dbReference type="InterPro" id="IPR047819">
    <property type="entry name" value="P5A-ATPase_N"/>
</dbReference>
<dbReference type="FunFam" id="1.20.1110.10:FF:000023">
    <property type="entry name" value="Cation-transporting ATPase"/>
    <property type="match status" value="1"/>
</dbReference>
<feature type="transmembrane region" description="Helical" evidence="14">
    <location>
        <begin position="483"/>
        <end position="502"/>
    </location>
</feature>
<dbReference type="GO" id="GO:0015203">
    <property type="term" value="F:polyamine transmembrane transporter activity"/>
    <property type="evidence" value="ECO:0007669"/>
    <property type="project" value="TreeGrafter"/>
</dbReference>
<evidence type="ECO:0000256" key="2">
    <source>
        <dbReference type="ARBA" id="ARBA00006000"/>
    </source>
</evidence>
<keyword evidence="9 14" id="KW-0460">Magnesium</keyword>
<dbReference type="OrthoDB" id="48943at2759"/>
<keyword evidence="4 14" id="KW-0812">Transmembrane</keyword>
<dbReference type="InterPro" id="IPR036412">
    <property type="entry name" value="HAD-like_sf"/>
</dbReference>
<dbReference type="SUPFAM" id="SSF81660">
    <property type="entry name" value="Metal cation-transporting ATPase, ATP-binding domain N"/>
    <property type="match status" value="1"/>
</dbReference>
<keyword evidence="3" id="KW-0597">Phosphoprotein</keyword>
<dbReference type="GO" id="GO:0016887">
    <property type="term" value="F:ATP hydrolysis activity"/>
    <property type="evidence" value="ECO:0007669"/>
    <property type="project" value="InterPro"/>
</dbReference>
<dbReference type="InterPro" id="IPR006544">
    <property type="entry name" value="P-type_TPase_V"/>
</dbReference>
<evidence type="ECO:0000256" key="6">
    <source>
        <dbReference type="ARBA" id="ARBA00022741"/>
    </source>
</evidence>
<evidence type="ECO:0000256" key="7">
    <source>
        <dbReference type="ARBA" id="ARBA00022753"/>
    </source>
</evidence>
<comment type="subcellular location">
    <subcellularLocation>
        <location evidence="1">Late endosome membrane</location>
        <topology evidence="1">Multi-pass membrane protein</topology>
    </subcellularLocation>
    <subcellularLocation>
        <location evidence="14">Membrane</location>
        <topology evidence="14">Multi-pass membrane protein</topology>
    </subcellularLocation>
</comment>
<evidence type="ECO:0000259" key="16">
    <source>
        <dbReference type="Pfam" id="PF12409"/>
    </source>
</evidence>
<keyword evidence="12 14" id="KW-0472">Membrane</keyword>
<feature type="transmembrane region" description="Helical" evidence="14">
    <location>
        <begin position="978"/>
        <end position="994"/>
    </location>
</feature>
<dbReference type="GO" id="GO:0031902">
    <property type="term" value="C:late endosome membrane"/>
    <property type="evidence" value="ECO:0007669"/>
    <property type="project" value="UniProtKB-SubCell"/>
</dbReference>